<dbReference type="Pfam" id="PF00034">
    <property type="entry name" value="Cytochrom_C"/>
    <property type="match status" value="1"/>
</dbReference>
<sequence>MKGLIFLMLPVFFFACAPKSSNEENTLAKISDPEVMKYAIAGKTLYENHCGNCHQSNGEGLGNLIPPLKDSDYFKASIHRSVWIMKYGQKGEITVNGKIYNQEMPASPRLTPLEISQISTYLYNIWGLEEGKITSSDVEKYLKAKPEF</sequence>
<evidence type="ECO:0000313" key="6">
    <source>
        <dbReference type="EMBL" id="SIN65624.1"/>
    </source>
</evidence>
<evidence type="ECO:0000256" key="1">
    <source>
        <dbReference type="ARBA" id="ARBA00022617"/>
    </source>
</evidence>
<organism evidence="6 7">
    <name type="scientific">Algoriphagus halophilus</name>
    <dbReference type="NCBI Taxonomy" id="226505"/>
    <lineage>
        <taxon>Bacteria</taxon>
        <taxon>Pseudomonadati</taxon>
        <taxon>Bacteroidota</taxon>
        <taxon>Cytophagia</taxon>
        <taxon>Cytophagales</taxon>
        <taxon>Cyclobacteriaceae</taxon>
        <taxon>Algoriphagus</taxon>
    </lineage>
</organism>
<dbReference type="SUPFAM" id="SSF46626">
    <property type="entry name" value="Cytochrome c"/>
    <property type="match status" value="1"/>
</dbReference>
<reference evidence="7" key="1">
    <citation type="submission" date="2016-11" db="EMBL/GenBank/DDBJ databases">
        <authorList>
            <person name="Varghese N."/>
            <person name="Submissions S."/>
        </authorList>
    </citation>
    <scope>NUCLEOTIDE SEQUENCE [LARGE SCALE GENOMIC DNA]</scope>
    <source>
        <strain evidence="7">DSM 15292</strain>
    </source>
</reference>
<evidence type="ECO:0000256" key="4">
    <source>
        <dbReference type="PROSITE-ProRule" id="PRU00433"/>
    </source>
</evidence>
<dbReference type="STRING" id="226505.SAMN05444394_0179"/>
<dbReference type="GO" id="GO:0046872">
    <property type="term" value="F:metal ion binding"/>
    <property type="evidence" value="ECO:0007669"/>
    <property type="project" value="UniProtKB-KW"/>
</dbReference>
<evidence type="ECO:0000259" key="5">
    <source>
        <dbReference type="PROSITE" id="PS51007"/>
    </source>
</evidence>
<dbReference type="InterPro" id="IPR051459">
    <property type="entry name" value="Cytochrome_c-type_DH"/>
</dbReference>
<dbReference type="Gene3D" id="1.10.760.10">
    <property type="entry name" value="Cytochrome c-like domain"/>
    <property type="match status" value="1"/>
</dbReference>
<dbReference type="PANTHER" id="PTHR35008:SF8">
    <property type="entry name" value="ALCOHOL DEHYDROGENASE CYTOCHROME C SUBUNIT"/>
    <property type="match status" value="1"/>
</dbReference>
<dbReference type="GO" id="GO:0020037">
    <property type="term" value="F:heme binding"/>
    <property type="evidence" value="ECO:0007669"/>
    <property type="project" value="InterPro"/>
</dbReference>
<gene>
    <name evidence="6" type="ORF">SAMN05444394_0179</name>
</gene>
<dbReference type="OrthoDB" id="9811395at2"/>
<evidence type="ECO:0000256" key="3">
    <source>
        <dbReference type="ARBA" id="ARBA00023004"/>
    </source>
</evidence>
<dbReference type="InterPro" id="IPR036909">
    <property type="entry name" value="Cyt_c-like_dom_sf"/>
</dbReference>
<protein>
    <submittedName>
        <fullName evidence="6">Cytochrome c, mono-and diheme variants</fullName>
    </submittedName>
</protein>
<keyword evidence="3 4" id="KW-0408">Iron</keyword>
<feature type="domain" description="Cytochrome c" evidence="5">
    <location>
        <begin position="37"/>
        <end position="126"/>
    </location>
</feature>
<proteinExistence type="predicted"/>
<name>A0A1N6D4P4_9BACT</name>
<keyword evidence="2 4" id="KW-0479">Metal-binding</keyword>
<dbReference type="AlphaFoldDB" id="A0A1N6D4P4"/>
<accession>A0A1N6D4P4</accession>
<evidence type="ECO:0000256" key="2">
    <source>
        <dbReference type="ARBA" id="ARBA00022723"/>
    </source>
</evidence>
<dbReference type="RefSeq" id="WP_074222967.1">
    <property type="nucleotide sequence ID" value="NZ_FSRC01000001.1"/>
</dbReference>
<dbReference type="PANTHER" id="PTHR35008">
    <property type="entry name" value="BLL4482 PROTEIN-RELATED"/>
    <property type="match status" value="1"/>
</dbReference>
<dbReference type="PROSITE" id="PS51007">
    <property type="entry name" value="CYTC"/>
    <property type="match status" value="1"/>
</dbReference>
<dbReference type="Proteomes" id="UP000185221">
    <property type="component" value="Unassembled WGS sequence"/>
</dbReference>
<dbReference type="EMBL" id="FSRC01000001">
    <property type="protein sequence ID" value="SIN65624.1"/>
    <property type="molecule type" value="Genomic_DNA"/>
</dbReference>
<dbReference type="PROSITE" id="PS51257">
    <property type="entry name" value="PROKAR_LIPOPROTEIN"/>
    <property type="match status" value="1"/>
</dbReference>
<keyword evidence="7" id="KW-1185">Reference proteome</keyword>
<dbReference type="InterPro" id="IPR009056">
    <property type="entry name" value="Cyt_c-like_dom"/>
</dbReference>
<dbReference type="GO" id="GO:0009055">
    <property type="term" value="F:electron transfer activity"/>
    <property type="evidence" value="ECO:0007669"/>
    <property type="project" value="InterPro"/>
</dbReference>
<keyword evidence="1 4" id="KW-0349">Heme</keyword>
<evidence type="ECO:0000313" key="7">
    <source>
        <dbReference type="Proteomes" id="UP000185221"/>
    </source>
</evidence>